<feature type="region of interest" description="Disordered" evidence="5">
    <location>
        <begin position="1"/>
        <end position="35"/>
    </location>
</feature>
<dbReference type="PROSITE" id="PS51005">
    <property type="entry name" value="NAC"/>
    <property type="match status" value="1"/>
</dbReference>
<keyword evidence="8" id="KW-1185">Reference proteome</keyword>
<dbReference type="GO" id="GO:0006355">
    <property type="term" value="P:regulation of DNA-templated transcription"/>
    <property type="evidence" value="ECO:0007669"/>
    <property type="project" value="InterPro"/>
</dbReference>
<dbReference type="GO" id="GO:0003677">
    <property type="term" value="F:DNA binding"/>
    <property type="evidence" value="ECO:0007669"/>
    <property type="project" value="UniProtKB-KW"/>
</dbReference>
<dbReference type="Pfam" id="PF02365">
    <property type="entry name" value="NAM"/>
    <property type="match status" value="1"/>
</dbReference>
<evidence type="ECO:0000256" key="1">
    <source>
        <dbReference type="ARBA" id="ARBA00023015"/>
    </source>
</evidence>
<evidence type="ECO:0000313" key="8">
    <source>
        <dbReference type="Proteomes" id="UP000541444"/>
    </source>
</evidence>
<evidence type="ECO:0000256" key="2">
    <source>
        <dbReference type="ARBA" id="ARBA00023125"/>
    </source>
</evidence>
<dbReference type="InterPro" id="IPR036093">
    <property type="entry name" value="NAC_dom_sf"/>
</dbReference>
<reference evidence="7 8" key="1">
    <citation type="journal article" date="2020" name="IScience">
        <title>Genome Sequencing of the Endangered Kingdonia uniflora (Circaeasteraceae, Ranunculales) Reveals Potential Mechanisms of Evolutionary Specialization.</title>
        <authorList>
            <person name="Sun Y."/>
            <person name="Deng T."/>
            <person name="Zhang A."/>
            <person name="Moore M.J."/>
            <person name="Landis J.B."/>
            <person name="Lin N."/>
            <person name="Zhang H."/>
            <person name="Zhang X."/>
            <person name="Huang J."/>
            <person name="Zhang X."/>
            <person name="Sun H."/>
            <person name="Wang H."/>
        </authorList>
    </citation>
    <scope>NUCLEOTIDE SEQUENCE [LARGE SCALE GENOMIC DNA]</scope>
    <source>
        <strain evidence="7">TB1705</strain>
        <tissue evidence="7">Leaf</tissue>
    </source>
</reference>
<proteinExistence type="predicted"/>
<dbReference type="Proteomes" id="UP000541444">
    <property type="component" value="Unassembled WGS sequence"/>
</dbReference>
<keyword evidence="3" id="KW-0804">Transcription</keyword>
<feature type="compositionally biased region" description="Basic and acidic residues" evidence="5">
    <location>
        <begin position="15"/>
        <end position="26"/>
    </location>
</feature>
<comment type="caution">
    <text evidence="7">The sequence shown here is derived from an EMBL/GenBank/DDBJ whole genome shotgun (WGS) entry which is preliminary data.</text>
</comment>
<evidence type="ECO:0000313" key="7">
    <source>
        <dbReference type="EMBL" id="KAF6149724.1"/>
    </source>
</evidence>
<evidence type="ECO:0000256" key="3">
    <source>
        <dbReference type="ARBA" id="ARBA00023163"/>
    </source>
</evidence>
<dbReference type="PANTHER" id="PTHR31719:SF179">
    <property type="entry name" value="OS08G0148400 PROTEIN"/>
    <property type="match status" value="1"/>
</dbReference>
<accession>A0A7J7M4M4</accession>
<dbReference type="SUPFAM" id="SSF101941">
    <property type="entry name" value="NAC domain"/>
    <property type="match status" value="1"/>
</dbReference>
<protein>
    <recommendedName>
        <fullName evidence="6">NAC domain-containing protein</fullName>
    </recommendedName>
</protein>
<dbReference type="EMBL" id="JACGCM010001782">
    <property type="protein sequence ID" value="KAF6149724.1"/>
    <property type="molecule type" value="Genomic_DNA"/>
</dbReference>
<keyword evidence="1" id="KW-0805">Transcription regulation</keyword>
<feature type="domain" description="NAC" evidence="6">
    <location>
        <begin position="40"/>
        <end position="91"/>
    </location>
</feature>
<dbReference type="Gene3D" id="2.170.150.80">
    <property type="entry name" value="NAC domain"/>
    <property type="match status" value="1"/>
</dbReference>
<sequence>MDDSFYQGGNDNYYDESRDNSIAKEKEEDEDEEANYFSSLPVGYKFRPTDEELITHYLSKKVMNHTLPKNKINDVRLYKYSPKELAGYFPD</sequence>
<organism evidence="7 8">
    <name type="scientific">Kingdonia uniflora</name>
    <dbReference type="NCBI Taxonomy" id="39325"/>
    <lineage>
        <taxon>Eukaryota</taxon>
        <taxon>Viridiplantae</taxon>
        <taxon>Streptophyta</taxon>
        <taxon>Embryophyta</taxon>
        <taxon>Tracheophyta</taxon>
        <taxon>Spermatophyta</taxon>
        <taxon>Magnoliopsida</taxon>
        <taxon>Ranunculales</taxon>
        <taxon>Circaeasteraceae</taxon>
        <taxon>Kingdonia</taxon>
    </lineage>
</organism>
<dbReference type="OrthoDB" id="730183at2759"/>
<evidence type="ECO:0000259" key="6">
    <source>
        <dbReference type="PROSITE" id="PS51005"/>
    </source>
</evidence>
<name>A0A7J7M4M4_9MAGN</name>
<keyword evidence="2" id="KW-0238">DNA-binding</keyword>
<keyword evidence="4" id="KW-0539">Nucleus</keyword>
<dbReference type="PANTHER" id="PTHR31719">
    <property type="entry name" value="NAC TRANSCRIPTION FACTOR 56"/>
    <property type="match status" value="1"/>
</dbReference>
<evidence type="ECO:0000256" key="5">
    <source>
        <dbReference type="SAM" id="MobiDB-lite"/>
    </source>
</evidence>
<dbReference type="AlphaFoldDB" id="A0A7J7M4M4"/>
<dbReference type="InterPro" id="IPR003441">
    <property type="entry name" value="NAC-dom"/>
</dbReference>
<gene>
    <name evidence="7" type="ORF">GIB67_017457</name>
</gene>
<evidence type="ECO:0000256" key="4">
    <source>
        <dbReference type="ARBA" id="ARBA00023242"/>
    </source>
</evidence>